<sequence length="56" mass="6211">MQEKLLGKIINDLALKVANLTLENAQLKAQHEIELEELNAQLDEATAPKKEGKKGE</sequence>
<accession>A0A9X8SZ74</accession>
<keyword evidence="1" id="KW-0175">Coiled coil</keyword>
<dbReference type="AlphaFoldDB" id="A0A9X8SZ74"/>
<protein>
    <submittedName>
        <fullName evidence="2">Phage protein</fullName>
    </submittedName>
</protein>
<organism evidence="2 3">
    <name type="scientific">Streptococcus dysgalactiae subsp. equisimilis</name>
    <name type="common">Streptococcus equisimilis</name>
    <dbReference type="NCBI Taxonomy" id="119602"/>
    <lineage>
        <taxon>Bacteria</taxon>
        <taxon>Bacillati</taxon>
        <taxon>Bacillota</taxon>
        <taxon>Bacilli</taxon>
        <taxon>Lactobacillales</taxon>
        <taxon>Streptococcaceae</taxon>
        <taxon>Streptococcus</taxon>
    </lineage>
</organism>
<feature type="coiled-coil region" evidence="1">
    <location>
        <begin position="10"/>
        <end position="48"/>
    </location>
</feature>
<name>A0A9X8SZ74_STREQ</name>
<evidence type="ECO:0000313" key="3">
    <source>
        <dbReference type="Proteomes" id="UP000249571"/>
    </source>
</evidence>
<dbReference type="Proteomes" id="UP000249571">
    <property type="component" value="Chromosome 1"/>
</dbReference>
<evidence type="ECO:0000256" key="1">
    <source>
        <dbReference type="SAM" id="Coils"/>
    </source>
</evidence>
<proteinExistence type="predicted"/>
<dbReference type="EMBL" id="LS483361">
    <property type="protein sequence ID" value="SQF66361.1"/>
    <property type="molecule type" value="Genomic_DNA"/>
</dbReference>
<dbReference type="RefSeq" id="WP_111715403.1">
    <property type="nucleotide sequence ID" value="NZ_LR134316.1"/>
</dbReference>
<gene>
    <name evidence="2" type="ORF">NCTC6179_00521</name>
</gene>
<reference evidence="2 3" key="1">
    <citation type="submission" date="2018-06" db="EMBL/GenBank/DDBJ databases">
        <authorList>
            <consortium name="Pathogen Informatics"/>
            <person name="Doyle S."/>
        </authorList>
    </citation>
    <scope>NUCLEOTIDE SEQUENCE [LARGE SCALE GENOMIC DNA]</scope>
    <source>
        <strain evidence="2 3">NCTC6179</strain>
    </source>
</reference>
<evidence type="ECO:0000313" key="2">
    <source>
        <dbReference type="EMBL" id="SQF66361.1"/>
    </source>
</evidence>